<dbReference type="InParanoid" id="A0A3B3I1G4"/>
<name>A0A3B3I1G4_ORYLA</name>
<proteinExistence type="inferred from homology"/>
<evidence type="ECO:0000256" key="6">
    <source>
        <dbReference type="SAM" id="Phobius"/>
    </source>
</evidence>
<dbReference type="Proteomes" id="UP000001038">
    <property type="component" value="Chromosome 13"/>
</dbReference>
<sequence length="88" mass="9612">MAGRPGQTDVPSYLGWSIFNTVCCCLPLGIAAIIYSTKVNSANSAGNEFEAEDASRMAKKLNIFGFFIGIILIIIYIIYLSKMSKDPK</sequence>
<evidence type="ECO:0000256" key="5">
    <source>
        <dbReference type="ARBA" id="ARBA00023136"/>
    </source>
</evidence>
<dbReference type="Pfam" id="PF04505">
    <property type="entry name" value="CD225"/>
    <property type="match status" value="1"/>
</dbReference>
<reference evidence="7" key="3">
    <citation type="submission" date="2025-09" db="UniProtKB">
        <authorList>
            <consortium name="Ensembl"/>
        </authorList>
    </citation>
    <scope>IDENTIFICATION</scope>
    <source>
        <strain evidence="7">Hd-rR</strain>
    </source>
</reference>
<dbReference type="InterPro" id="IPR007593">
    <property type="entry name" value="CD225/Dispanin_fam"/>
</dbReference>
<feature type="transmembrane region" description="Helical" evidence="6">
    <location>
        <begin position="61"/>
        <end position="79"/>
    </location>
</feature>
<comment type="subcellular location">
    <subcellularLocation>
        <location evidence="1">Membrane</location>
    </subcellularLocation>
</comment>
<keyword evidence="5 6" id="KW-0472">Membrane</keyword>
<dbReference type="AlphaFoldDB" id="A0A3B3I1G4"/>
<dbReference type="Bgee" id="ENSORLG00000028429">
    <property type="expression patterns" value="Expressed in intestine and 4 other cell types or tissues"/>
</dbReference>
<evidence type="ECO:0000256" key="3">
    <source>
        <dbReference type="ARBA" id="ARBA00022692"/>
    </source>
</evidence>
<evidence type="ECO:0000313" key="7">
    <source>
        <dbReference type="Ensembl" id="ENSORLP00000037934.1"/>
    </source>
</evidence>
<reference evidence="7" key="2">
    <citation type="submission" date="2025-08" db="UniProtKB">
        <authorList>
            <consortium name="Ensembl"/>
        </authorList>
    </citation>
    <scope>IDENTIFICATION</scope>
    <source>
        <strain evidence="7">Hd-rR</strain>
    </source>
</reference>
<evidence type="ECO:0000256" key="2">
    <source>
        <dbReference type="ARBA" id="ARBA00006843"/>
    </source>
</evidence>
<protein>
    <submittedName>
        <fullName evidence="7">Uncharacterized protein</fullName>
    </submittedName>
</protein>
<keyword evidence="4 6" id="KW-1133">Transmembrane helix</keyword>
<dbReference type="GeneTree" id="ENSGT01150000287073"/>
<dbReference type="InterPro" id="IPR051423">
    <property type="entry name" value="CD225/Dispanin"/>
</dbReference>
<organism evidence="7 8">
    <name type="scientific">Oryzias latipes</name>
    <name type="common">Japanese rice fish</name>
    <name type="synonym">Japanese killifish</name>
    <dbReference type="NCBI Taxonomy" id="8090"/>
    <lineage>
        <taxon>Eukaryota</taxon>
        <taxon>Metazoa</taxon>
        <taxon>Chordata</taxon>
        <taxon>Craniata</taxon>
        <taxon>Vertebrata</taxon>
        <taxon>Euteleostomi</taxon>
        <taxon>Actinopterygii</taxon>
        <taxon>Neopterygii</taxon>
        <taxon>Teleostei</taxon>
        <taxon>Neoteleostei</taxon>
        <taxon>Acanthomorphata</taxon>
        <taxon>Ovalentaria</taxon>
        <taxon>Atherinomorphae</taxon>
        <taxon>Beloniformes</taxon>
        <taxon>Adrianichthyidae</taxon>
        <taxon>Oryziinae</taxon>
        <taxon>Oryzias</taxon>
    </lineage>
</organism>
<evidence type="ECO:0000256" key="4">
    <source>
        <dbReference type="ARBA" id="ARBA00022989"/>
    </source>
</evidence>
<accession>A0A3B3I1G4</accession>
<reference evidence="7 8" key="1">
    <citation type="journal article" date="2007" name="Nature">
        <title>The medaka draft genome and insights into vertebrate genome evolution.</title>
        <authorList>
            <person name="Kasahara M."/>
            <person name="Naruse K."/>
            <person name="Sasaki S."/>
            <person name="Nakatani Y."/>
            <person name="Qu W."/>
            <person name="Ahsan B."/>
            <person name="Yamada T."/>
            <person name="Nagayasu Y."/>
            <person name="Doi K."/>
            <person name="Kasai Y."/>
            <person name="Jindo T."/>
            <person name="Kobayashi D."/>
            <person name="Shimada A."/>
            <person name="Toyoda A."/>
            <person name="Kuroki Y."/>
            <person name="Fujiyama A."/>
            <person name="Sasaki T."/>
            <person name="Shimizu A."/>
            <person name="Asakawa S."/>
            <person name="Shimizu N."/>
            <person name="Hashimoto S."/>
            <person name="Yang J."/>
            <person name="Lee Y."/>
            <person name="Matsushima K."/>
            <person name="Sugano S."/>
            <person name="Sakaizumi M."/>
            <person name="Narita T."/>
            <person name="Ohishi K."/>
            <person name="Haga S."/>
            <person name="Ohta F."/>
            <person name="Nomoto H."/>
            <person name="Nogata K."/>
            <person name="Morishita T."/>
            <person name="Endo T."/>
            <person name="Shin-I T."/>
            <person name="Takeda H."/>
            <person name="Morishita S."/>
            <person name="Kohara Y."/>
        </authorList>
    </citation>
    <scope>NUCLEOTIDE SEQUENCE [LARGE SCALE GENOMIC DNA]</scope>
    <source>
        <strain evidence="7 8">Hd-rR</strain>
    </source>
</reference>
<comment type="similarity">
    <text evidence="2">Belongs to the CD225/Dispanin family.</text>
</comment>
<dbReference type="Ensembl" id="ENSORLT00000044077.1">
    <property type="protein sequence ID" value="ENSORLP00000037934.1"/>
    <property type="gene ID" value="ENSORLG00000028429.1"/>
</dbReference>
<keyword evidence="3 6" id="KW-0812">Transmembrane</keyword>
<evidence type="ECO:0000313" key="8">
    <source>
        <dbReference type="Proteomes" id="UP000001038"/>
    </source>
</evidence>
<evidence type="ECO:0000256" key="1">
    <source>
        <dbReference type="ARBA" id="ARBA00004370"/>
    </source>
</evidence>
<dbReference type="GO" id="GO:0016020">
    <property type="term" value="C:membrane"/>
    <property type="evidence" value="ECO:0000318"/>
    <property type="project" value="GO_Central"/>
</dbReference>
<dbReference type="PANTHER" id="PTHR14948">
    <property type="entry name" value="NG5"/>
    <property type="match status" value="1"/>
</dbReference>
<dbReference type="PANTHER" id="PTHR14948:SF46">
    <property type="entry name" value="DISPANIN SUBFAMILY A MEMBER 2B-LIKE-RELATED"/>
    <property type="match status" value="1"/>
</dbReference>
<feature type="transmembrane region" description="Helical" evidence="6">
    <location>
        <begin position="13"/>
        <end position="35"/>
    </location>
</feature>
<keyword evidence="8" id="KW-1185">Reference proteome</keyword>